<proteinExistence type="predicted"/>
<keyword evidence="1" id="KW-1133">Transmembrane helix</keyword>
<protein>
    <submittedName>
        <fullName evidence="2">Uncharacterized protein</fullName>
    </submittedName>
</protein>
<dbReference type="Proteomes" id="UP000812440">
    <property type="component" value="Chromosome 4"/>
</dbReference>
<keyword evidence="3" id="KW-1185">Reference proteome</keyword>
<dbReference type="AlphaFoldDB" id="A0A8T2IZ70"/>
<feature type="transmembrane region" description="Helical" evidence="1">
    <location>
        <begin position="34"/>
        <end position="55"/>
    </location>
</feature>
<name>A0A8T2IZ70_9PIPI</name>
<reference evidence="2" key="1">
    <citation type="thesis" date="2020" institute="ProQuest LLC" country="789 East Eisenhower Parkway, Ann Arbor, MI, USA">
        <title>Comparative Genomics and Chromosome Evolution.</title>
        <authorList>
            <person name="Mudd A.B."/>
        </authorList>
    </citation>
    <scope>NUCLEOTIDE SEQUENCE</scope>
    <source>
        <strain evidence="2">Female2</strain>
        <tissue evidence="2">Blood</tissue>
    </source>
</reference>
<evidence type="ECO:0000313" key="3">
    <source>
        <dbReference type="Proteomes" id="UP000812440"/>
    </source>
</evidence>
<keyword evidence="1" id="KW-0472">Membrane</keyword>
<accession>A0A8T2IZ70</accession>
<sequence length="95" mass="11095">MQTDLGDVSSPAARPYKHAALQRLNHQSRCLIKFIFYILFCFTTRTTLYIITRYLTSNEWSIKISRLVLTCKIAVLIRRFIIVINTIELSFVSHT</sequence>
<evidence type="ECO:0000313" key="2">
    <source>
        <dbReference type="EMBL" id="KAG8436360.1"/>
    </source>
</evidence>
<comment type="caution">
    <text evidence="2">The sequence shown here is derived from an EMBL/GenBank/DDBJ whole genome shotgun (WGS) entry which is preliminary data.</text>
</comment>
<evidence type="ECO:0000256" key="1">
    <source>
        <dbReference type="SAM" id="Phobius"/>
    </source>
</evidence>
<dbReference type="EMBL" id="JAACNH010000007">
    <property type="protein sequence ID" value="KAG8436360.1"/>
    <property type="molecule type" value="Genomic_DNA"/>
</dbReference>
<keyword evidence="1" id="KW-0812">Transmembrane</keyword>
<gene>
    <name evidence="2" type="ORF">GDO86_007455</name>
</gene>
<organism evidence="2 3">
    <name type="scientific">Hymenochirus boettgeri</name>
    <name type="common">Congo dwarf clawed frog</name>
    <dbReference type="NCBI Taxonomy" id="247094"/>
    <lineage>
        <taxon>Eukaryota</taxon>
        <taxon>Metazoa</taxon>
        <taxon>Chordata</taxon>
        <taxon>Craniata</taxon>
        <taxon>Vertebrata</taxon>
        <taxon>Euteleostomi</taxon>
        <taxon>Amphibia</taxon>
        <taxon>Batrachia</taxon>
        <taxon>Anura</taxon>
        <taxon>Pipoidea</taxon>
        <taxon>Pipidae</taxon>
        <taxon>Pipinae</taxon>
        <taxon>Hymenochirus</taxon>
    </lineage>
</organism>